<protein>
    <submittedName>
        <fullName evidence="2">Spaetzle domain-containing protein</fullName>
    </submittedName>
</protein>
<keyword evidence="1" id="KW-1185">Reference proteome</keyword>
<sequence>MVIADQLTYNPDGYHSGYQPISVTSNQTYRPGSDENSHSSITTTMIHAPPSFVTELTKLPKTDIGKKLSLQEKNACPELLHDYDIRRRRPSSMHVVPDITKVQDEINCTQKSCIELMELEGQTQVDLILEEIAADPHVTFCNNWLLYTSNTSEDPYCINQVFTVTHCTCMPFNASCRLSEPQKMPFVTLFGAAKCEAT</sequence>
<accession>A0A1I7WLX9</accession>
<reference evidence="2" key="1">
    <citation type="submission" date="2016-11" db="UniProtKB">
        <authorList>
            <consortium name="WormBaseParasite"/>
        </authorList>
    </citation>
    <scope>IDENTIFICATION</scope>
</reference>
<dbReference type="WBParaSite" id="Hba_06155">
    <property type="protein sequence ID" value="Hba_06155"/>
    <property type="gene ID" value="Hba_06155"/>
</dbReference>
<evidence type="ECO:0000313" key="1">
    <source>
        <dbReference type="Proteomes" id="UP000095283"/>
    </source>
</evidence>
<dbReference type="AlphaFoldDB" id="A0A1I7WLX9"/>
<proteinExistence type="predicted"/>
<evidence type="ECO:0000313" key="2">
    <source>
        <dbReference type="WBParaSite" id="Hba_06155"/>
    </source>
</evidence>
<name>A0A1I7WLX9_HETBA</name>
<dbReference type="Proteomes" id="UP000095283">
    <property type="component" value="Unplaced"/>
</dbReference>
<organism evidence="1 2">
    <name type="scientific">Heterorhabditis bacteriophora</name>
    <name type="common">Entomopathogenic nematode worm</name>
    <dbReference type="NCBI Taxonomy" id="37862"/>
    <lineage>
        <taxon>Eukaryota</taxon>
        <taxon>Metazoa</taxon>
        <taxon>Ecdysozoa</taxon>
        <taxon>Nematoda</taxon>
        <taxon>Chromadorea</taxon>
        <taxon>Rhabditida</taxon>
        <taxon>Rhabditina</taxon>
        <taxon>Rhabditomorpha</taxon>
        <taxon>Strongyloidea</taxon>
        <taxon>Heterorhabditidae</taxon>
        <taxon>Heterorhabditis</taxon>
    </lineage>
</organism>